<dbReference type="Pfam" id="PF00672">
    <property type="entry name" value="HAMP"/>
    <property type="match status" value="1"/>
</dbReference>
<evidence type="ECO:0000256" key="10">
    <source>
        <dbReference type="ARBA" id="ARBA00022840"/>
    </source>
</evidence>
<gene>
    <name evidence="18" type="ORF">S06H3_44289</name>
</gene>
<organism evidence="18">
    <name type="scientific">marine sediment metagenome</name>
    <dbReference type="NCBI Taxonomy" id="412755"/>
    <lineage>
        <taxon>unclassified sequences</taxon>
        <taxon>metagenomes</taxon>
        <taxon>ecological metagenomes</taxon>
    </lineage>
</organism>
<dbReference type="Gene3D" id="1.10.287.130">
    <property type="match status" value="1"/>
</dbReference>
<dbReference type="SUPFAM" id="SSF55785">
    <property type="entry name" value="PYP-like sensor domain (PAS domain)"/>
    <property type="match status" value="1"/>
</dbReference>
<keyword evidence="7 14" id="KW-0812">Transmembrane</keyword>
<evidence type="ECO:0000256" key="3">
    <source>
        <dbReference type="ARBA" id="ARBA00012438"/>
    </source>
</evidence>
<accession>X1P792</accession>
<keyword evidence="5" id="KW-0597">Phosphoprotein</keyword>
<dbReference type="CDD" id="cd00082">
    <property type="entry name" value="HisKA"/>
    <property type="match status" value="1"/>
</dbReference>
<dbReference type="GO" id="GO:0005524">
    <property type="term" value="F:ATP binding"/>
    <property type="evidence" value="ECO:0007669"/>
    <property type="project" value="UniProtKB-KW"/>
</dbReference>
<reference evidence="18" key="1">
    <citation type="journal article" date="2014" name="Front. Microbiol.">
        <title>High frequency of phylogenetically diverse reductive dehalogenase-homologous genes in deep subseafloor sedimentary metagenomes.</title>
        <authorList>
            <person name="Kawai M."/>
            <person name="Futagami T."/>
            <person name="Toyoda A."/>
            <person name="Takaki Y."/>
            <person name="Nishi S."/>
            <person name="Hori S."/>
            <person name="Arai W."/>
            <person name="Tsubouchi T."/>
            <person name="Morono Y."/>
            <person name="Uchiyama I."/>
            <person name="Ito T."/>
            <person name="Fujiyama A."/>
            <person name="Inagaki F."/>
            <person name="Takami H."/>
        </authorList>
    </citation>
    <scope>NUCLEOTIDE SEQUENCE</scope>
    <source>
        <strain evidence="18">Expedition CK06-06</strain>
    </source>
</reference>
<dbReference type="CDD" id="cd06225">
    <property type="entry name" value="HAMP"/>
    <property type="match status" value="1"/>
</dbReference>
<keyword evidence="9" id="KW-0418">Kinase</keyword>
<dbReference type="InterPro" id="IPR003661">
    <property type="entry name" value="HisK_dim/P_dom"/>
</dbReference>
<evidence type="ECO:0000256" key="5">
    <source>
        <dbReference type="ARBA" id="ARBA00022553"/>
    </source>
</evidence>
<evidence type="ECO:0000256" key="9">
    <source>
        <dbReference type="ARBA" id="ARBA00022777"/>
    </source>
</evidence>
<dbReference type="SMART" id="SM00304">
    <property type="entry name" value="HAMP"/>
    <property type="match status" value="1"/>
</dbReference>
<dbReference type="InterPro" id="IPR000014">
    <property type="entry name" value="PAS"/>
</dbReference>
<evidence type="ECO:0000256" key="4">
    <source>
        <dbReference type="ARBA" id="ARBA00022475"/>
    </source>
</evidence>
<keyword evidence="6" id="KW-0808">Transferase</keyword>
<evidence type="ECO:0000259" key="15">
    <source>
        <dbReference type="PROSITE" id="PS50112"/>
    </source>
</evidence>
<dbReference type="GO" id="GO:0005886">
    <property type="term" value="C:plasma membrane"/>
    <property type="evidence" value="ECO:0007669"/>
    <property type="project" value="UniProtKB-SubCell"/>
</dbReference>
<keyword evidence="10" id="KW-0067">ATP-binding</keyword>
<dbReference type="CDD" id="cd00130">
    <property type="entry name" value="PAS"/>
    <property type="match status" value="1"/>
</dbReference>
<feature type="transmembrane region" description="Helical" evidence="14">
    <location>
        <begin position="6"/>
        <end position="24"/>
    </location>
</feature>
<dbReference type="GO" id="GO:0000155">
    <property type="term" value="F:phosphorelay sensor kinase activity"/>
    <property type="evidence" value="ECO:0007669"/>
    <property type="project" value="InterPro"/>
</dbReference>
<evidence type="ECO:0000259" key="16">
    <source>
        <dbReference type="PROSITE" id="PS50113"/>
    </source>
</evidence>
<feature type="non-terminal residue" evidence="18">
    <location>
        <position position="261"/>
    </location>
</feature>
<dbReference type="PANTHER" id="PTHR45528:SF1">
    <property type="entry name" value="SENSOR HISTIDINE KINASE CPXA"/>
    <property type="match status" value="1"/>
</dbReference>
<keyword evidence="13 14" id="KW-0472">Membrane</keyword>
<evidence type="ECO:0000256" key="13">
    <source>
        <dbReference type="ARBA" id="ARBA00023136"/>
    </source>
</evidence>
<dbReference type="Gene3D" id="3.30.450.20">
    <property type="entry name" value="PAS domain"/>
    <property type="match status" value="1"/>
</dbReference>
<dbReference type="SUPFAM" id="SSF47384">
    <property type="entry name" value="Homodimeric domain of signal transducing histidine kinase"/>
    <property type="match status" value="1"/>
</dbReference>
<dbReference type="EC" id="2.7.13.3" evidence="3"/>
<keyword evidence="4" id="KW-1003">Cell membrane</keyword>
<evidence type="ECO:0000256" key="6">
    <source>
        <dbReference type="ARBA" id="ARBA00022679"/>
    </source>
</evidence>
<evidence type="ECO:0000256" key="7">
    <source>
        <dbReference type="ARBA" id="ARBA00022692"/>
    </source>
</evidence>
<evidence type="ECO:0000259" key="17">
    <source>
        <dbReference type="PROSITE" id="PS50885"/>
    </source>
</evidence>
<dbReference type="InterPro" id="IPR036097">
    <property type="entry name" value="HisK_dim/P_sf"/>
</dbReference>
<dbReference type="InterPro" id="IPR003660">
    <property type="entry name" value="HAMP_dom"/>
</dbReference>
<dbReference type="InterPro" id="IPR050398">
    <property type="entry name" value="HssS/ArlS-like"/>
</dbReference>
<name>X1P792_9ZZZZ</name>
<dbReference type="NCBIfam" id="TIGR00229">
    <property type="entry name" value="sensory_box"/>
    <property type="match status" value="1"/>
</dbReference>
<evidence type="ECO:0000313" key="18">
    <source>
        <dbReference type="EMBL" id="GAI38331.1"/>
    </source>
</evidence>
<dbReference type="AlphaFoldDB" id="X1P792"/>
<keyword evidence="8" id="KW-0547">Nucleotide-binding</keyword>
<dbReference type="InterPro" id="IPR000700">
    <property type="entry name" value="PAS-assoc_C"/>
</dbReference>
<protein>
    <recommendedName>
        <fullName evidence="3">histidine kinase</fullName>
        <ecNumber evidence="3">2.7.13.3</ecNumber>
    </recommendedName>
</protein>
<sequence>LRNIIIIIIGVAVVLFVILSFLVSHSITRSIKNLSQTAQLITRGDLTKRAEVKSKDEIGQLAKNFNVMTKSLIRANQRIREYAATLEKRVRERTRELAETLTKVSREKDRINTILQSIGDGVFVINKDNKIAVFNRAAVDISGFSEKEVVGKKYDKVLKFIWEKSGKVNDGFIKEAIRTGKVTEVKNHTVLIRKDSKGVAVADSAAPFRDKKGKIVGCVVVFRDVTRERRISQMESEFVSIASHQLRTPITAIQWLMERVL</sequence>
<keyword evidence="11 14" id="KW-1133">Transmembrane helix</keyword>
<dbReference type="InterPro" id="IPR035965">
    <property type="entry name" value="PAS-like_dom_sf"/>
</dbReference>
<keyword evidence="12" id="KW-0902">Two-component regulatory system</keyword>
<feature type="domain" description="PAC" evidence="16">
    <location>
        <begin position="185"/>
        <end position="237"/>
    </location>
</feature>
<comment type="catalytic activity">
    <reaction evidence="1">
        <text>ATP + protein L-histidine = ADP + protein N-phospho-L-histidine.</text>
        <dbReference type="EC" id="2.7.13.3"/>
    </reaction>
</comment>
<feature type="non-terminal residue" evidence="18">
    <location>
        <position position="1"/>
    </location>
</feature>
<dbReference type="SMART" id="SM00091">
    <property type="entry name" value="PAS"/>
    <property type="match status" value="1"/>
</dbReference>
<evidence type="ECO:0000256" key="8">
    <source>
        <dbReference type="ARBA" id="ARBA00022741"/>
    </source>
</evidence>
<dbReference type="EMBL" id="BARV01027528">
    <property type="protein sequence ID" value="GAI38331.1"/>
    <property type="molecule type" value="Genomic_DNA"/>
</dbReference>
<feature type="domain" description="PAS" evidence="15">
    <location>
        <begin position="107"/>
        <end position="180"/>
    </location>
</feature>
<evidence type="ECO:0000256" key="12">
    <source>
        <dbReference type="ARBA" id="ARBA00023012"/>
    </source>
</evidence>
<dbReference type="PROSITE" id="PS50112">
    <property type="entry name" value="PAS"/>
    <property type="match status" value="1"/>
</dbReference>
<dbReference type="PANTHER" id="PTHR45528">
    <property type="entry name" value="SENSOR HISTIDINE KINASE CPXA"/>
    <property type="match status" value="1"/>
</dbReference>
<dbReference type="Gene3D" id="6.10.340.10">
    <property type="match status" value="1"/>
</dbReference>
<dbReference type="PROSITE" id="PS50113">
    <property type="entry name" value="PAC"/>
    <property type="match status" value="1"/>
</dbReference>
<feature type="domain" description="HAMP" evidence="17">
    <location>
        <begin position="25"/>
        <end position="77"/>
    </location>
</feature>
<evidence type="ECO:0000256" key="1">
    <source>
        <dbReference type="ARBA" id="ARBA00000085"/>
    </source>
</evidence>
<proteinExistence type="predicted"/>
<dbReference type="PROSITE" id="PS50885">
    <property type="entry name" value="HAMP"/>
    <property type="match status" value="1"/>
</dbReference>
<evidence type="ECO:0000256" key="14">
    <source>
        <dbReference type="SAM" id="Phobius"/>
    </source>
</evidence>
<dbReference type="SUPFAM" id="SSF158472">
    <property type="entry name" value="HAMP domain-like"/>
    <property type="match status" value="1"/>
</dbReference>
<dbReference type="Pfam" id="PF13426">
    <property type="entry name" value="PAS_9"/>
    <property type="match status" value="1"/>
</dbReference>
<comment type="subcellular location">
    <subcellularLocation>
        <location evidence="2">Cell membrane</location>
        <topology evidence="2">Multi-pass membrane protein</topology>
    </subcellularLocation>
</comment>
<comment type="caution">
    <text evidence="18">The sequence shown here is derived from an EMBL/GenBank/DDBJ whole genome shotgun (WGS) entry which is preliminary data.</text>
</comment>
<evidence type="ECO:0000256" key="11">
    <source>
        <dbReference type="ARBA" id="ARBA00022989"/>
    </source>
</evidence>
<evidence type="ECO:0000256" key="2">
    <source>
        <dbReference type="ARBA" id="ARBA00004651"/>
    </source>
</evidence>